<evidence type="ECO:0000313" key="9">
    <source>
        <dbReference type="EMBL" id="KFO97138.1"/>
    </source>
</evidence>
<name>A0A091HLI0_CALAN</name>
<dbReference type="STRING" id="9244.A0A091HLI0"/>
<feature type="region of interest" description="Disordered" evidence="7">
    <location>
        <begin position="50"/>
        <end position="94"/>
    </location>
</feature>
<keyword evidence="2" id="KW-0479">Metal-binding</keyword>
<dbReference type="PANTHER" id="PTHR14649">
    <property type="entry name" value="ZINC FINGER C2HC DOMAIN-CONTAINING PROTEIN 1C"/>
    <property type="match status" value="1"/>
</dbReference>
<keyword evidence="4" id="KW-0862">Zinc</keyword>
<feature type="domain" description="C2HC/C3H-type" evidence="8">
    <location>
        <begin position="131"/>
        <end position="160"/>
    </location>
</feature>
<dbReference type="PROSITE" id="PS52027">
    <property type="entry name" value="ZF_C2HC_C3H"/>
    <property type="match status" value="2"/>
</dbReference>
<evidence type="ECO:0000256" key="7">
    <source>
        <dbReference type="SAM" id="MobiDB-lite"/>
    </source>
</evidence>
<feature type="domain" description="C2HC/C3H-type" evidence="8">
    <location>
        <begin position="23"/>
        <end position="52"/>
    </location>
</feature>
<gene>
    <name evidence="9" type="ORF">N300_05649</name>
</gene>
<keyword evidence="3 6" id="KW-0863">Zinc-finger</keyword>
<protein>
    <submittedName>
        <fullName evidence="9">Zinc finger C2HC domain-containing protein 1C</fullName>
    </submittedName>
</protein>
<dbReference type="GO" id="GO:0008270">
    <property type="term" value="F:zinc ion binding"/>
    <property type="evidence" value="ECO:0007669"/>
    <property type="project" value="UniProtKB-KW"/>
</dbReference>
<comment type="similarity">
    <text evidence="1">Belongs to the ZC2HC1 family.</text>
</comment>
<dbReference type="Gene3D" id="3.30.160.60">
    <property type="entry name" value="Classic Zinc Finger"/>
    <property type="match status" value="2"/>
</dbReference>
<dbReference type="Proteomes" id="UP000054308">
    <property type="component" value="Unassembled WGS sequence"/>
</dbReference>
<evidence type="ECO:0000256" key="6">
    <source>
        <dbReference type="PROSITE-ProRule" id="PRU01371"/>
    </source>
</evidence>
<dbReference type="AlphaFoldDB" id="A0A091HLI0"/>
<accession>A0A091HLI0</accession>
<dbReference type="InterPro" id="IPR026104">
    <property type="entry name" value="ZNF_C2HC_dom_1C"/>
</dbReference>
<evidence type="ECO:0000256" key="5">
    <source>
        <dbReference type="ARBA" id="ARBA00023054"/>
    </source>
</evidence>
<dbReference type="EMBL" id="KL217612">
    <property type="protein sequence ID" value="KFO97138.1"/>
    <property type="molecule type" value="Genomic_DNA"/>
</dbReference>
<evidence type="ECO:0000256" key="4">
    <source>
        <dbReference type="ARBA" id="ARBA00022833"/>
    </source>
</evidence>
<dbReference type="Pfam" id="PF13913">
    <property type="entry name" value="zf-C2HC_2"/>
    <property type="match status" value="2"/>
</dbReference>
<keyword evidence="10" id="KW-1185">Reference proteome</keyword>
<evidence type="ECO:0000256" key="1">
    <source>
        <dbReference type="ARBA" id="ARBA00010843"/>
    </source>
</evidence>
<proteinExistence type="inferred from homology"/>
<keyword evidence="5" id="KW-0175">Coiled coil</keyword>
<evidence type="ECO:0000256" key="2">
    <source>
        <dbReference type="ARBA" id="ARBA00022723"/>
    </source>
</evidence>
<evidence type="ECO:0000313" key="10">
    <source>
        <dbReference type="Proteomes" id="UP000054308"/>
    </source>
</evidence>
<reference evidence="9 10" key="1">
    <citation type="submission" date="2014-04" db="EMBL/GenBank/DDBJ databases">
        <title>Genome evolution of avian class.</title>
        <authorList>
            <person name="Zhang G."/>
            <person name="Li C."/>
        </authorList>
    </citation>
    <scope>NUCLEOTIDE SEQUENCE [LARGE SCALE GENOMIC DNA]</scope>
    <source>
        <strain evidence="9">BGI_N300</strain>
    </source>
</reference>
<dbReference type="InterPro" id="IPR049899">
    <property type="entry name" value="Znf_C2HC_C3H"/>
</dbReference>
<dbReference type="PANTHER" id="PTHR14649:SF1">
    <property type="entry name" value="ZINC FINGER C2HC DOMAIN-CONTAINING PROTEIN 1C"/>
    <property type="match status" value="1"/>
</dbReference>
<feature type="non-terminal residue" evidence="9">
    <location>
        <position position="169"/>
    </location>
</feature>
<organism evidence="9 10">
    <name type="scientific">Calypte anna</name>
    <name type="common">Anna's hummingbird</name>
    <name type="synonym">Archilochus anna</name>
    <dbReference type="NCBI Taxonomy" id="9244"/>
    <lineage>
        <taxon>Eukaryota</taxon>
        <taxon>Metazoa</taxon>
        <taxon>Chordata</taxon>
        <taxon>Craniata</taxon>
        <taxon>Vertebrata</taxon>
        <taxon>Euteleostomi</taxon>
        <taxon>Archelosauria</taxon>
        <taxon>Archosauria</taxon>
        <taxon>Dinosauria</taxon>
        <taxon>Saurischia</taxon>
        <taxon>Theropoda</taxon>
        <taxon>Coelurosauria</taxon>
        <taxon>Aves</taxon>
        <taxon>Neognathae</taxon>
        <taxon>Neoaves</taxon>
        <taxon>Strisores</taxon>
        <taxon>Apodiformes</taxon>
        <taxon>Trochilidae</taxon>
        <taxon>Calypte</taxon>
    </lineage>
</organism>
<feature type="compositionally biased region" description="Polar residues" evidence="7">
    <location>
        <begin position="72"/>
        <end position="81"/>
    </location>
</feature>
<feature type="non-terminal residue" evidence="9">
    <location>
        <position position="1"/>
    </location>
</feature>
<evidence type="ECO:0000256" key="3">
    <source>
        <dbReference type="ARBA" id="ARBA00022771"/>
    </source>
</evidence>
<sequence length="169" mass="19356">DSGHNPPTEELYMRATDAVESEGLGQCSFCGRKFLCTRLEKHMSICGKSQGSKRKVYDSKKARISGTELEPYQQQKISQAPQDEPPKKNNWRQKHKALIETLHQAQKVQQFLSKGGNVYDLPPVPPAENPDYVLCPYCKRRFAPLTAERHIPKCKNIKSRPTPPPQWRR</sequence>
<evidence type="ECO:0000259" key="8">
    <source>
        <dbReference type="PROSITE" id="PS52027"/>
    </source>
</evidence>